<evidence type="ECO:0000256" key="3">
    <source>
        <dbReference type="ARBA" id="ARBA00022771"/>
    </source>
</evidence>
<evidence type="ECO:0000256" key="6">
    <source>
        <dbReference type="ARBA" id="ARBA00023125"/>
    </source>
</evidence>
<evidence type="ECO:0000256" key="5">
    <source>
        <dbReference type="ARBA" id="ARBA00023015"/>
    </source>
</evidence>
<dbReference type="InterPro" id="IPR003656">
    <property type="entry name" value="Znf_BED"/>
</dbReference>
<dbReference type="PANTHER" id="PTHR46481">
    <property type="entry name" value="ZINC FINGER BED DOMAIN-CONTAINING PROTEIN 4"/>
    <property type="match status" value="1"/>
</dbReference>
<protein>
    <recommendedName>
        <fullName evidence="11">BED-type domain-containing protein</fullName>
    </recommendedName>
</protein>
<dbReference type="InterPro" id="IPR052035">
    <property type="entry name" value="ZnF_BED_domain_contain"/>
</dbReference>
<evidence type="ECO:0000313" key="13">
    <source>
        <dbReference type="Proteomes" id="UP001160148"/>
    </source>
</evidence>
<evidence type="ECO:0000256" key="7">
    <source>
        <dbReference type="ARBA" id="ARBA00023163"/>
    </source>
</evidence>
<dbReference type="SUPFAM" id="SSF53098">
    <property type="entry name" value="Ribonuclease H-like"/>
    <property type="match status" value="1"/>
</dbReference>
<dbReference type="SMART" id="SM00614">
    <property type="entry name" value="ZnF_BED"/>
    <property type="match status" value="1"/>
</dbReference>
<dbReference type="GO" id="GO:0046983">
    <property type="term" value="F:protein dimerization activity"/>
    <property type="evidence" value="ECO:0007669"/>
    <property type="project" value="InterPro"/>
</dbReference>
<evidence type="ECO:0000313" key="12">
    <source>
        <dbReference type="EMBL" id="CAI6373823.1"/>
    </source>
</evidence>
<evidence type="ECO:0000256" key="1">
    <source>
        <dbReference type="ARBA" id="ARBA00004123"/>
    </source>
</evidence>
<dbReference type="GO" id="GO:0009791">
    <property type="term" value="P:post-embryonic development"/>
    <property type="evidence" value="ECO:0007669"/>
    <property type="project" value="UniProtKB-ARBA"/>
</dbReference>
<evidence type="ECO:0000256" key="9">
    <source>
        <dbReference type="PROSITE-ProRule" id="PRU00027"/>
    </source>
</evidence>
<dbReference type="Gene3D" id="1.10.10.1070">
    <property type="entry name" value="Zinc finger, BED domain-containing"/>
    <property type="match status" value="1"/>
</dbReference>
<keyword evidence="3 9" id="KW-0863">Zinc-finger</keyword>
<keyword evidence="8" id="KW-0539">Nucleus</keyword>
<dbReference type="EMBL" id="CARXXK010001128">
    <property type="protein sequence ID" value="CAI6373823.1"/>
    <property type="molecule type" value="Genomic_DNA"/>
</dbReference>
<dbReference type="GO" id="GO:0008270">
    <property type="term" value="F:zinc ion binding"/>
    <property type="evidence" value="ECO:0007669"/>
    <property type="project" value="UniProtKB-KW"/>
</dbReference>
<evidence type="ECO:0000259" key="11">
    <source>
        <dbReference type="PROSITE" id="PS50808"/>
    </source>
</evidence>
<keyword evidence="13" id="KW-1185">Reference proteome</keyword>
<name>A0AAV0XZC4_9HEMI</name>
<comment type="subcellular location">
    <subcellularLocation>
        <location evidence="1">Nucleus</location>
    </subcellularLocation>
</comment>
<comment type="caution">
    <text evidence="12">The sequence shown here is derived from an EMBL/GenBank/DDBJ whole genome shotgun (WGS) entry which is preliminary data.</text>
</comment>
<dbReference type="InterPro" id="IPR012337">
    <property type="entry name" value="RNaseH-like_sf"/>
</dbReference>
<dbReference type="AlphaFoldDB" id="A0AAV0XZC4"/>
<feature type="domain" description="BED-type" evidence="11">
    <location>
        <begin position="3"/>
        <end position="59"/>
    </location>
</feature>
<keyword evidence="5" id="KW-0805">Transcription regulation</keyword>
<keyword evidence="6" id="KW-0238">DNA-binding</keyword>
<organism evidence="12 13">
    <name type="scientific">Macrosiphum euphorbiae</name>
    <name type="common">potato aphid</name>
    <dbReference type="NCBI Taxonomy" id="13131"/>
    <lineage>
        <taxon>Eukaryota</taxon>
        <taxon>Metazoa</taxon>
        <taxon>Ecdysozoa</taxon>
        <taxon>Arthropoda</taxon>
        <taxon>Hexapoda</taxon>
        <taxon>Insecta</taxon>
        <taxon>Pterygota</taxon>
        <taxon>Neoptera</taxon>
        <taxon>Paraneoptera</taxon>
        <taxon>Hemiptera</taxon>
        <taxon>Sternorrhyncha</taxon>
        <taxon>Aphidomorpha</taxon>
        <taxon>Aphidoidea</taxon>
        <taxon>Aphididae</taxon>
        <taxon>Macrosiphini</taxon>
        <taxon>Macrosiphum</taxon>
    </lineage>
</organism>
<gene>
    <name evidence="12" type="ORF">MEUPH1_LOCUS27523</name>
</gene>
<dbReference type="SUPFAM" id="SSF57667">
    <property type="entry name" value="beta-beta-alpha zinc fingers"/>
    <property type="match status" value="1"/>
</dbReference>
<proteinExistence type="predicted"/>
<dbReference type="GO" id="GO:0003677">
    <property type="term" value="F:DNA binding"/>
    <property type="evidence" value="ECO:0007669"/>
    <property type="project" value="UniProtKB-KW"/>
</dbReference>
<keyword evidence="2" id="KW-0479">Metal-binding</keyword>
<dbReference type="PANTHER" id="PTHR46481:SF10">
    <property type="entry name" value="ZINC FINGER BED DOMAIN-CONTAINING PROTEIN 39"/>
    <property type="match status" value="1"/>
</dbReference>
<dbReference type="InterPro" id="IPR008906">
    <property type="entry name" value="HATC_C_dom"/>
</dbReference>
<keyword evidence="7" id="KW-0804">Transcription</keyword>
<dbReference type="Proteomes" id="UP001160148">
    <property type="component" value="Unassembled WGS sequence"/>
</dbReference>
<dbReference type="InterPro" id="IPR036236">
    <property type="entry name" value="Znf_C2H2_sf"/>
</dbReference>
<feature type="compositionally biased region" description="Low complexity" evidence="10">
    <location>
        <begin position="80"/>
        <end position="99"/>
    </location>
</feature>
<feature type="region of interest" description="Disordered" evidence="10">
    <location>
        <begin position="68"/>
        <end position="100"/>
    </location>
</feature>
<accession>A0AAV0XZC4</accession>
<evidence type="ECO:0000256" key="10">
    <source>
        <dbReference type="SAM" id="MobiDB-lite"/>
    </source>
</evidence>
<evidence type="ECO:0000256" key="8">
    <source>
        <dbReference type="ARBA" id="ARBA00023242"/>
    </source>
</evidence>
<sequence length="667" mass="76049">MDRRNSSVWSYFTIVDNVYAKCDICKKDKSYKSSLTNLKKHLSSCHMIFLKHEQGVNKNQSRIVTDIDDPSSIHHSINEPSVNSTSPSLPSTSSVPGTSHLTSLIDPSNVNVFTQIQNGQSQMQAENNAKAQKRKQLSIATYIPKKLTINMKKDIDQSLLSLFTKDYQPFKIVEDKGFKSFVKMLNPSYTLPSRQSISKEHIPALYEKCMREMKELVLKEAEHICLTTDCWTSRNNESFMAITIHFVDSNFLLRSVLISCSAFNESHTSNNLSAEIKKTVDEWQLDGKVELAVSDNASNIKNALTSLKFKHMGCFAHTLNLVVQSALTLESDLVDKVKTIVTHFRKSTVANNKLKTYQINNGVDEPKKLLQDVQTRWNATYYMLQRFIELESSIRGTLGLLDKAPQSLNCDEWTLLKELCTVLRPFEEATKAVSGESYITASIVIVLAQGLLNACKKLSTMKFQNRTHTVIKKLISNMENRDAWKNFDMSKTLCRCTFLDPRFKNLPFSNNAVLNETTKNDIIEKTSNIIYLERSKQIDEQNQDQPEYISVDTASTSNSLSIWETIDTSVAKLMPSGTSKSRAIIEVQRYLEDGILKRNLDPLKWWKDHRYNYPYLSILSKRTLCCLGTSVPCERIFSKAGLILNDRRCRLKSDKVEMLLFLNYNST</sequence>
<reference evidence="12 13" key="1">
    <citation type="submission" date="2023-01" db="EMBL/GenBank/DDBJ databases">
        <authorList>
            <person name="Whitehead M."/>
        </authorList>
    </citation>
    <scope>NUCLEOTIDE SEQUENCE [LARGE SCALE GENOMIC DNA]</scope>
</reference>
<dbReference type="GO" id="GO:0005634">
    <property type="term" value="C:nucleus"/>
    <property type="evidence" value="ECO:0007669"/>
    <property type="project" value="UniProtKB-SubCell"/>
</dbReference>
<dbReference type="PROSITE" id="PS50808">
    <property type="entry name" value="ZF_BED"/>
    <property type="match status" value="1"/>
</dbReference>
<dbReference type="SUPFAM" id="SSF140996">
    <property type="entry name" value="Hermes dimerisation domain"/>
    <property type="match status" value="1"/>
</dbReference>
<dbReference type="Pfam" id="PF02892">
    <property type="entry name" value="zf-BED"/>
    <property type="match status" value="1"/>
</dbReference>
<evidence type="ECO:0000256" key="4">
    <source>
        <dbReference type="ARBA" id="ARBA00022833"/>
    </source>
</evidence>
<dbReference type="Pfam" id="PF05699">
    <property type="entry name" value="Dimer_Tnp_hAT"/>
    <property type="match status" value="1"/>
</dbReference>
<evidence type="ECO:0000256" key="2">
    <source>
        <dbReference type="ARBA" id="ARBA00022723"/>
    </source>
</evidence>
<keyword evidence="4" id="KW-0862">Zinc</keyword>